<keyword evidence="1" id="KW-0732">Signal</keyword>
<protein>
    <submittedName>
        <fullName evidence="3">Kunitz/Bovine pancreatic trypsin inhibitor domain protein</fullName>
    </submittedName>
</protein>
<dbReference type="SMART" id="SM00131">
    <property type="entry name" value="KU"/>
    <property type="match status" value="1"/>
</dbReference>
<evidence type="ECO:0000259" key="2">
    <source>
        <dbReference type="SMART" id="SM00131"/>
    </source>
</evidence>
<dbReference type="Pfam" id="PF00014">
    <property type="entry name" value="Kunitz_BPTI"/>
    <property type="match status" value="1"/>
</dbReference>
<keyword evidence="4" id="KW-1185">Reference proteome</keyword>
<dbReference type="Gene3D" id="4.10.410.10">
    <property type="entry name" value="Pancreatic trypsin inhibitor Kunitz domain"/>
    <property type="match status" value="1"/>
</dbReference>
<gene>
    <name evidence="3" type="ORF">ANCDUO_18287</name>
</gene>
<dbReference type="PANTHER" id="PTHR46339:SF9">
    <property type="entry name" value="BPTI_KUNITZ INHIBITOR DOMAIN-CONTAINING PROTEIN"/>
    <property type="match status" value="1"/>
</dbReference>
<dbReference type="AlphaFoldDB" id="A0A0C2G3G4"/>
<evidence type="ECO:0000256" key="1">
    <source>
        <dbReference type="SAM" id="SignalP"/>
    </source>
</evidence>
<accession>A0A0C2G3G4</accession>
<dbReference type="OrthoDB" id="5770917at2759"/>
<organism evidence="3 4">
    <name type="scientific">Ancylostoma duodenale</name>
    <dbReference type="NCBI Taxonomy" id="51022"/>
    <lineage>
        <taxon>Eukaryota</taxon>
        <taxon>Metazoa</taxon>
        <taxon>Ecdysozoa</taxon>
        <taxon>Nematoda</taxon>
        <taxon>Chromadorea</taxon>
        <taxon>Rhabditida</taxon>
        <taxon>Rhabditina</taxon>
        <taxon>Rhabditomorpha</taxon>
        <taxon>Strongyloidea</taxon>
        <taxon>Ancylostomatidae</taxon>
        <taxon>Ancylostomatinae</taxon>
        <taxon>Ancylostoma</taxon>
    </lineage>
</organism>
<dbReference type="InterPro" id="IPR002223">
    <property type="entry name" value="Kunitz_BPTI"/>
</dbReference>
<dbReference type="SUPFAM" id="SSF57362">
    <property type="entry name" value="BPTI-like"/>
    <property type="match status" value="1"/>
</dbReference>
<sequence length="197" mass="21738">MKRNLLVLLLTITTYHALAKPQAKKCASNLECEVIWPGSTCQRSRCRCPENYVRRRSPSRDWVCLAVNDAATGQVGPPFTCPLPDGAGYQVVLRNAPPDHLAQSVPVLCSSKTNDCETGYECIQGLSAIDGLDGVCCPDQITTCAHPIFDHESGTLERWGYDGANCVKFKWDPEKPSSANNFKTKMQCESYCINIFS</sequence>
<proteinExistence type="predicted"/>
<feature type="domain" description="BPTI/Kunitz inhibitor" evidence="2">
    <location>
        <begin position="142"/>
        <end position="193"/>
    </location>
</feature>
<dbReference type="Proteomes" id="UP000054047">
    <property type="component" value="Unassembled WGS sequence"/>
</dbReference>
<dbReference type="InterPro" id="IPR036880">
    <property type="entry name" value="Kunitz_BPTI_sf"/>
</dbReference>
<name>A0A0C2G3G4_9BILA</name>
<feature type="signal peptide" evidence="1">
    <location>
        <begin position="1"/>
        <end position="19"/>
    </location>
</feature>
<evidence type="ECO:0000313" key="3">
    <source>
        <dbReference type="EMBL" id="KIH51626.1"/>
    </source>
</evidence>
<dbReference type="EMBL" id="KN745993">
    <property type="protein sequence ID" value="KIH51626.1"/>
    <property type="molecule type" value="Genomic_DNA"/>
</dbReference>
<reference evidence="3 4" key="1">
    <citation type="submission" date="2013-12" db="EMBL/GenBank/DDBJ databases">
        <title>Draft genome of the parsitic nematode Ancylostoma duodenale.</title>
        <authorList>
            <person name="Mitreva M."/>
        </authorList>
    </citation>
    <scope>NUCLEOTIDE SEQUENCE [LARGE SCALE GENOMIC DNA]</scope>
    <source>
        <strain evidence="3 4">Zhejiang</strain>
    </source>
</reference>
<dbReference type="InterPro" id="IPR053014">
    <property type="entry name" value="Cuticle_assoc_divergent"/>
</dbReference>
<dbReference type="PANTHER" id="PTHR46339">
    <property type="entry name" value="PROTEIN CBG15282-RELATED"/>
    <property type="match status" value="1"/>
</dbReference>
<feature type="chain" id="PRO_5002149021" evidence="1">
    <location>
        <begin position="20"/>
        <end position="197"/>
    </location>
</feature>
<dbReference type="GO" id="GO:0004867">
    <property type="term" value="F:serine-type endopeptidase inhibitor activity"/>
    <property type="evidence" value="ECO:0007669"/>
    <property type="project" value="InterPro"/>
</dbReference>
<evidence type="ECO:0000313" key="4">
    <source>
        <dbReference type="Proteomes" id="UP000054047"/>
    </source>
</evidence>